<evidence type="ECO:0000313" key="11">
    <source>
        <dbReference type="Proteomes" id="UP000571084"/>
    </source>
</evidence>
<feature type="coiled-coil region" evidence="6">
    <location>
        <begin position="339"/>
        <end position="373"/>
    </location>
</feature>
<dbReference type="InterPro" id="IPR003856">
    <property type="entry name" value="LPS_length_determ_N"/>
</dbReference>
<dbReference type="Pfam" id="PF02706">
    <property type="entry name" value="Wzz"/>
    <property type="match status" value="1"/>
</dbReference>
<dbReference type="GO" id="GO:0004713">
    <property type="term" value="F:protein tyrosine kinase activity"/>
    <property type="evidence" value="ECO:0007669"/>
    <property type="project" value="TreeGrafter"/>
</dbReference>
<protein>
    <submittedName>
        <fullName evidence="10">Chain length determinant protein EpsF</fullName>
    </submittedName>
</protein>
<feature type="domain" description="Polysaccharide chain length determinant N-terminal" evidence="8">
    <location>
        <begin position="2"/>
        <end position="89"/>
    </location>
</feature>
<dbReference type="InterPro" id="IPR017468">
    <property type="entry name" value="Chain_len_reg_EpsF"/>
</dbReference>
<evidence type="ECO:0000256" key="4">
    <source>
        <dbReference type="ARBA" id="ARBA00022989"/>
    </source>
</evidence>
<organism evidence="10 11">
    <name type="scientific">Glaciimonas immobilis</name>
    <dbReference type="NCBI Taxonomy" id="728004"/>
    <lineage>
        <taxon>Bacteria</taxon>
        <taxon>Pseudomonadati</taxon>
        <taxon>Pseudomonadota</taxon>
        <taxon>Betaproteobacteria</taxon>
        <taxon>Burkholderiales</taxon>
        <taxon>Oxalobacteraceae</taxon>
        <taxon>Glaciimonas</taxon>
    </lineage>
</organism>
<keyword evidence="11" id="KW-1185">Reference proteome</keyword>
<feature type="coiled-coil region" evidence="6">
    <location>
        <begin position="180"/>
        <end position="278"/>
    </location>
</feature>
<evidence type="ECO:0000256" key="5">
    <source>
        <dbReference type="ARBA" id="ARBA00023136"/>
    </source>
</evidence>
<dbReference type="Pfam" id="PF13807">
    <property type="entry name" value="GNVR"/>
    <property type="match status" value="1"/>
</dbReference>
<dbReference type="NCBIfam" id="TIGR03017">
    <property type="entry name" value="EpsF"/>
    <property type="match status" value="1"/>
</dbReference>
<keyword evidence="6" id="KW-0175">Coiled coil</keyword>
<evidence type="ECO:0000256" key="6">
    <source>
        <dbReference type="SAM" id="Coils"/>
    </source>
</evidence>
<dbReference type="RefSeq" id="WP_168055181.1">
    <property type="nucleotide sequence ID" value="NZ_JAAOZT010000006.1"/>
</dbReference>
<reference evidence="10 11" key="1">
    <citation type="submission" date="2020-08" db="EMBL/GenBank/DDBJ databases">
        <title>Genomic Encyclopedia of Type Strains, Phase IV (KMG-IV): sequencing the most valuable type-strain genomes for metagenomic binning, comparative biology and taxonomic classification.</title>
        <authorList>
            <person name="Goeker M."/>
        </authorList>
    </citation>
    <scope>NUCLEOTIDE SEQUENCE [LARGE SCALE GENOMIC DNA]</scope>
    <source>
        <strain evidence="10 11">DSM 23240</strain>
    </source>
</reference>
<keyword evidence="4 7" id="KW-1133">Transmembrane helix</keyword>
<dbReference type="PANTHER" id="PTHR32309:SF13">
    <property type="entry name" value="FERRIC ENTEROBACTIN TRANSPORT PROTEIN FEPE"/>
    <property type="match status" value="1"/>
</dbReference>
<evidence type="ECO:0000256" key="1">
    <source>
        <dbReference type="ARBA" id="ARBA00004651"/>
    </source>
</evidence>
<evidence type="ECO:0000259" key="8">
    <source>
        <dbReference type="Pfam" id="PF02706"/>
    </source>
</evidence>
<feature type="transmembrane region" description="Helical" evidence="7">
    <location>
        <begin position="403"/>
        <end position="423"/>
    </location>
</feature>
<comment type="subcellular location">
    <subcellularLocation>
        <location evidence="1">Cell membrane</location>
        <topology evidence="1">Multi-pass membrane protein</topology>
    </subcellularLocation>
</comment>
<evidence type="ECO:0000256" key="7">
    <source>
        <dbReference type="SAM" id="Phobius"/>
    </source>
</evidence>
<evidence type="ECO:0000313" key="10">
    <source>
        <dbReference type="EMBL" id="MBB5199299.1"/>
    </source>
</evidence>
<evidence type="ECO:0000256" key="3">
    <source>
        <dbReference type="ARBA" id="ARBA00022692"/>
    </source>
</evidence>
<dbReference type="Proteomes" id="UP000571084">
    <property type="component" value="Unassembled WGS sequence"/>
</dbReference>
<gene>
    <name evidence="10" type="ORF">HNR39_001126</name>
</gene>
<proteinExistence type="predicted"/>
<keyword evidence="3 7" id="KW-0812">Transmembrane</keyword>
<feature type="transmembrane region" description="Helical" evidence="7">
    <location>
        <begin position="16"/>
        <end position="35"/>
    </location>
</feature>
<accession>A0A840RS46</accession>
<sequence>MNFSQLLSILRDRYKLILLTLLITVTITVVVSLLLPKTYKTATTLLLNYKGTDPVSGQVLPTQLASGYMATQVDLITSRTVALKVVDNLGLANNPAMLQRFEKANYGNGSIREYLADSLLKVVEVTPTRESSMLEIVGKGGDPAFVAAVANGFATAYQQLNLQIKTTPLQQASRYFAVQVKNLRTELEASRNKLSQYQQQHGLVSIDNHLDVESNRLNELSTQLVQAQAQAIEASSRGNQAMSAGGRDSPDVIGNSLIQNLKAALAQAQGKFALLSQNLDQNHPQYQAAKAEVDRLRSELNGNISATNNGTANNGRILRQREAEVRAALRSQTNKVLQLNRTRDEMAVLVKDVDNVQRAYDAANLRLTQTELEGKSNQSDVTVLNPAVVPVLPVSPNLPLNTVLAVLMGTMLGLALAILAELFNRRVRTADELSNLLNAPMLGTIVAEKPRRSYGDNHLVFLRRSLLGWKGEST</sequence>
<feature type="domain" description="Tyrosine-protein kinase G-rich" evidence="9">
    <location>
        <begin position="348"/>
        <end position="419"/>
    </location>
</feature>
<dbReference type="EMBL" id="JACHHQ010000002">
    <property type="protein sequence ID" value="MBB5199299.1"/>
    <property type="molecule type" value="Genomic_DNA"/>
</dbReference>
<dbReference type="InterPro" id="IPR032807">
    <property type="entry name" value="GNVR"/>
</dbReference>
<dbReference type="GO" id="GO:0005886">
    <property type="term" value="C:plasma membrane"/>
    <property type="evidence" value="ECO:0007669"/>
    <property type="project" value="UniProtKB-SubCell"/>
</dbReference>
<keyword evidence="2" id="KW-1003">Cell membrane</keyword>
<keyword evidence="5 7" id="KW-0472">Membrane</keyword>
<evidence type="ECO:0000259" key="9">
    <source>
        <dbReference type="Pfam" id="PF13807"/>
    </source>
</evidence>
<dbReference type="AlphaFoldDB" id="A0A840RS46"/>
<dbReference type="PANTHER" id="PTHR32309">
    <property type="entry name" value="TYROSINE-PROTEIN KINASE"/>
    <property type="match status" value="1"/>
</dbReference>
<evidence type="ECO:0000256" key="2">
    <source>
        <dbReference type="ARBA" id="ARBA00022475"/>
    </source>
</evidence>
<dbReference type="InterPro" id="IPR050445">
    <property type="entry name" value="Bact_polysacc_biosynth/exp"/>
</dbReference>
<comment type="caution">
    <text evidence="10">The sequence shown here is derived from an EMBL/GenBank/DDBJ whole genome shotgun (WGS) entry which is preliminary data.</text>
</comment>
<name>A0A840RS46_9BURK</name>